<gene>
    <name evidence="1" type="ORF">SELMODRAFT_431569</name>
</gene>
<organism evidence="2">
    <name type="scientific">Selaginella moellendorffii</name>
    <name type="common">Spikemoss</name>
    <dbReference type="NCBI Taxonomy" id="88036"/>
    <lineage>
        <taxon>Eukaryota</taxon>
        <taxon>Viridiplantae</taxon>
        <taxon>Streptophyta</taxon>
        <taxon>Embryophyta</taxon>
        <taxon>Tracheophyta</taxon>
        <taxon>Lycopodiopsida</taxon>
        <taxon>Selaginellales</taxon>
        <taxon>Selaginellaceae</taxon>
        <taxon>Selaginella</taxon>
    </lineage>
</organism>
<dbReference type="Gramene" id="EFJ05433">
    <property type="protein sequence ID" value="EFJ05433"/>
    <property type="gene ID" value="SELMODRAFT_431569"/>
</dbReference>
<name>D8TD30_SELML</name>
<dbReference type="Gene3D" id="3.60.10.10">
    <property type="entry name" value="Endonuclease/exonuclease/phosphatase"/>
    <property type="match status" value="1"/>
</dbReference>
<dbReference type="AlphaFoldDB" id="D8TD30"/>
<dbReference type="eggNOG" id="KOG1075">
    <property type="taxonomic scope" value="Eukaryota"/>
</dbReference>
<dbReference type="Proteomes" id="UP000001514">
    <property type="component" value="Unassembled WGS sequence"/>
</dbReference>
<protein>
    <recommendedName>
        <fullName evidence="3">Endonuclease/exonuclease/phosphatase domain-containing protein</fullName>
    </recommendedName>
</protein>
<evidence type="ECO:0000313" key="1">
    <source>
        <dbReference type="EMBL" id="EFJ05433.1"/>
    </source>
</evidence>
<dbReference type="KEGG" id="smo:SELMODRAFT_431569"/>
<dbReference type="InterPro" id="IPR036691">
    <property type="entry name" value="Endo/exonu/phosph_ase_sf"/>
</dbReference>
<evidence type="ECO:0008006" key="3">
    <source>
        <dbReference type="Google" id="ProtNLM"/>
    </source>
</evidence>
<sequence>MDLYAAFLTKSSIMEGEIANSRGWNAVESLSTTIMTDLQTLSWNKEAIVERGVILTDCCTRAEQLAWNSLLLQLGTCDAYEINGFVVHEPRFTWQERQHRGIQRQLDQFYLTMELCMQGGKLDIDITYLEFSDHRPIQLTLPLQRLLGPKKPSAIPKKFFMDPANNLQLQEQWKKYNGDLHSFTLQQVEEI</sequence>
<dbReference type="EMBL" id="GL377725">
    <property type="protein sequence ID" value="EFJ05433.1"/>
    <property type="molecule type" value="Genomic_DNA"/>
</dbReference>
<accession>D8TD30</accession>
<dbReference type="HOGENOM" id="CLU_1423735_0_0_1"/>
<keyword evidence="2" id="KW-1185">Reference proteome</keyword>
<proteinExistence type="predicted"/>
<evidence type="ECO:0000313" key="2">
    <source>
        <dbReference type="Proteomes" id="UP000001514"/>
    </source>
</evidence>
<dbReference type="InParanoid" id="D8TD30"/>
<reference evidence="1 2" key="1">
    <citation type="journal article" date="2011" name="Science">
        <title>The Selaginella genome identifies genetic changes associated with the evolution of vascular plants.</title>
        <authorList>
            <person name="Banks J.A."/>
            <person name="Nishiyama T."/>
            <person name="Hasebe M."/>
            <person name="Bowman J.L."/>
            <person name="Gribskov M."/>
            <person name="dePamphilis C."/>
            <person name="Albert V.A."/>
            <person name="Aono N."/>
            <person name="Aoyama T."/>
            <person name="Ambrose B.A."/>
            <person name="Ashton N.W."/>
            <person name="Axtell M.J."/>
            <person name="Barker E."/>
            <person name="Barker M.S."/>
            <person name="Bennetzen J.L."/>
            <person name="Bonawitz N.D."/>
            <person name="Chapple C."/>
            <person name="Cheng C."/>
            <person name="Correa L.G."/>
            <person name="Dacre M."/>
            <person name="DeBarry J."/>
            <person name="Dreyer I."/>
            <person name="Elias M."/>
            <person name="Engstrom E.M."/>
            <person name="Estelle M."/>
            <person name="Feng L."/>
            <person name="Finet C."/>
            <person name="Floyd S.K."/>
            <person name="Frommer W.B."/>
            <person name="Fujita T."/>
            <person name="Gramzow L."/>
            <person name="Gutensohn M."/>
            <person name="Harholt J."/>
            <person name="Hattori M."/>
            <person name="Heyl A."/>
            <person name="Hirai T."/>
            <person name="Hiwatashi Y."/>
            <person name="Ishikawa M."/>
            <person name="Iwata M."/>
            <person name="Karol K.G."/>
            <person name="Koehler B."/>
            <person name="Kolukisaoglu U."/>
            <person name="Kubo M."/>
            <person name="Kurata T."/>
            <person name="Lalonde S."/>
            <person name="Li K."/>
            <person name="Li Y."/>
            <person name="Litt A."/>
            <person name="Lyons E."/>
            <person name="Manning G."/>
            <person name="Maruyama T."/>
            <person name="Michael T.P."/>
            <person name="Mikami K."/>
            <person name="Miyazaki S."/>
            <person name="Morinaga S."/>
            <person name="Murata T."/>
            <person name="Mueller-Roeber B."/>
            <person name="Nelson D.R."/>
            <person name="Obara M."/>
            <person name="Oguri Y."/>
            <person name="Olmstead R.G."/>
            <person name="Onodera N."/>
            <person name="Petersen B.L."/>
            <person name="Pils B."/>
            <person name="Prigge M."/>
            <person name="Rensing S.A."/>
            <person name="Riano-Pachon D.M."/>
            <person name="Roberts A.W."/>
            <person name="Sato Y."/>
            <person name="Scheller H.V."/>
            <person name="Schulz B."/>
            <person name="Schulz C."/>
            <person name="Shakirov E.V."/>
            <person name="Shibagaki N."/>
            <person name="Shinohara N."/>
            <person name="Shippen D.E."/>
            <person name="Soerensen I."/>
            <person name="Sotooka R."/>
            <person name="Sugimoto N."/>
            <person name="Sugita M."/>
            <person name="Sumikawa N."/>
            <person name="Tanurdzic M."/>
            <person name="Theissen G."/>
            <person name="Ulvskov P."/>
            <person name="Wakazuki S."/>
            <person name="Weng J.K."/>
            <person name="Willats W.W."/>
            <person name="Wipf D."/>
            <person name="Wolf P.G."/>
            <person name="Yang L."/>
            <person name="Zimmer A.D."/>
            <person name="Zhu Q."/>
            <person name="Mitros T."/>
            <person name="Hellsten U."/>
            <person name="Loque D."/>
            <person name="Otillar R."/>
            <person name="Salamov A."/>
            <person name="Schmutz J."/>
            <person name="Shapiro H."/>
            <person name="Lindquist E."/>
            <person name="Lucas S."/>
            <person name="Rokhsar D."/>
            <person name="Grigoriev I.V."/>
        </authorList>
    </citation>
    <scope>NUCLEOTIDE SEQUENCE [LARGE SCALE GENOMIC DNA]</scope>
</reference>